<evidence type="ECO:0000256" key="4">
    <source>
        <dbReference type="ARBA" id="ARBA00022448"/>
    </source>
</evidence>
<dbReference type="OMA" id="RNPRICA"/>
<dbReference type="Pfam" id="PF22749">
    <property type="entry name" value="Arb2"/>
    <property type="match status" value="1"/>
</dbReference>
<proteinExistence type="inferred from homology"/>
<dbReference type="Proteomes" id="UP000243498">
    <property type="component" value="Unassembled WGS sequence"/>
</dbReference>
<comment type="caution">
    <text evidence="11">The sequence shown here is derived from an EMBL/GenBank/DDBJ whole genome shotgun (WGS) entry which is preliminary data.</text>
</comment>
<evidence type="ECO:0000256" key="1">
    <source>
        <dbReference type="ARBA" id="ARBA00004329"/>
    </source>
</evidence>
<feature type="compositionally biased region" description="Polar residues" evidence="8">
    <location>
        <begin position="459"/>
        <end position="472"/>
    </location>
</feature>
<sequence length="918" mass="100407">MRLLGKYRIAAAMSVANDMFPTLLGFGISLLFGISGGTPSRQHGSSDTARTFDRRTFDKEHRGVTCALPAEATVAGLCLGGILASSYLNFANMIVLFHVWNFLEMSQPKYQVFVRVPVPRGDFVDPPPVDWDSSKDEALWKILSGAAQTEIDWSQVAERFDVPVDFLLQQVAYLTERHASQVRAQVRKATAAAKGSAAPSPIPGSEPTGSTQQRATSALSGRRDSPMPRQDGNSSGTPSSMPIRPNISRHTSANTTVLKDGAGSSSPRHGTSFASRATEQGGRKKLSSLPIRSSAANSPEPHTGRRRDEVTSPGPADSSSNESSDEESSPAQSRIIRRPPRFQQKEAVQTYPDDGDDELEPAFQPYQAASEQPGQDLASTLRGDGSAPGRRFHKSSMRDFTHQSHTSDDSSTGSPTATSKPKSKESKIPGPLSPRRTAELAGCSPSGKGKASSREGSDGTPSMGSSFSDLDDASVTQSALEEALASHMNRGNQVSRFHFIGTPRLHSTMFRRHWSGLPKDVSFPSSLQGLGYFVNDDDEIRSIKNPDQYFKFFINKNARVNQRQRFEFDTALEDIIHRRLIAEGLEKVALPLGRTTLENHIPVFASPDLQAKSRLIVFLGEPIKALGMLAGRVANGPGGINKGTVISVVKELQKQVSSIEDPSPPGILITNPGQLYWWPEGHRNLTAIDCSAIPLPSLVHYGRQYNPQVNSVTAHETAEKHIEYTFTMLSGMIRDCAKVDLIAIGQSCELITNFLDNEENWHNWKTHLNAMLLMGTVYPASDITNLGLRNFMAKRTRAYITSNEPLDTPLAPPSGNENEQIANLGCPCYSSSEPFYVEMVLIRALQPALKYLEAVALTPGYENDDITIAEKPEKDLTDMDWETIPDTEKPAILIVDHTRNPSSEDEKQGRISRDRGSL</sequence>
<dbReference type="InterPro" id="IPR040666">
    <property type="entry name" value="Atg29_N"/>
</dbReference>
<feature type="domain" description="Arb2" evidence="10">
    <location>
        <begin position="523"/>
        <end position="806"/>
    </location>
</feature>
<evidence type="ECO:0000259" key="9">
    <source>
        <dbReference type="Pfam" id="PF18388"/>
    </source>
</evidence>
<dbReference type="AlphaFoldDB" id="A0A167BHS1"/>
<dbReference type="EMBL" id="AZHC01000020">
    <property type="protein sequence ID" value="OAA40057.1"/>
    <property type="molecule type" value="Genomic_DNA"/>
</dbReference>
<dbReference type="STRING" id="1081105.A0A167BHS1"/>
<dbReference type="InterPro" id="IPR053858">
    <property type="entry name" value="Arb2_dom"/>
</dbReference>
<evidence type="ECO:0000313" key="12">
    <source>
        <dbReference type="Proteomes" id="UP000243498"/>
    </source>
</evidence>
<reference evidence="11 12" key="1">
    <citation type="journal article" date="2016" name="Genome Biol. Evol.">
        <title>Divergent and convergent evolution of fungal pathogenicity.</title>
        <authorList>
            <person name="Shang Y."/>
            <person name="Xiao G."/>
            <person name="Zheng P."/>
            <person name="Cen K."/>
            <person name="Zhan S."/>
            <person name="Wang C."/>
        </authorList>
    </citation>
    <scope>NUCLEOTIDE SEQUENCE [LARGE SCALE GENOMIC DNA]</scope>
    <source>
        <strain evidence="11 12">RCEF 4871</strain>
    </source>
</reference>
<organism evidence="11 12">
    <name type="scientific">Metarhizium rileyi (strain RCEF 4871)</name>
    <name type="common">Nomuraea rileyi</name>
    <dbReference type="NCBI Taxonomy" id="1649241"/>
    <lineage>
        <taxon>Eukaryota</taxon>
        <taxon>Fungi</taxon>
        <taxon>Dikarya</taxon>
        <taxon>Ascomycota</taxon>
        <taxon>Pezizomycotina</taxon>
        <taxon>Sordariomycetes</taxon>
        <taxon>Hypocreomycetidae</taxon>
        <taxon>Hypocreales</taxon>
        <taxon>Clavicipitaceae</taxon>
        <taxon>Metarhizium</taxon>
    </lineage>
</organism>
<accession>A0A167BHS1</accession>
<evidence type="ECO:0000256" key="6">
    <source>
        <dbReference type="ARBA" id="ARBA00023006"/>
    </source>
</evidence>
<dbReference type="GO" id="GO:0000407">
    <property type="term" value="C:phagophore assembly site"/>
    <property type="evidence" value="ECO:0007669"/>
    <property type="project" value="UniProtKB-SubCell"/>
</dbReference>
<name>A0A167BHS1_METRR</name>
<keyword evidence="4" id="KW-0813">Transport</keyword>
<comment type="function">
    <text evidence="7">Plays a role in autophagy. Functions at the preautophagosomal structure (PAS) in order to form normal autophagosomes under starvation conditions. Also plays a role in mitophagy and regulation of filamentous growth.</text>
</comment>
<protein>
    <recommendedName>
        <fullName evidence="3">Autophagy-related protein 29</fullName>
    </recommendedName>
</protein>
<feature type="compositionally biased region" description="Polar residues" evidence="8">
    <location>
        <begin position="207"/>
        <end position="219"/>
    </location>
</feature>
<evidence type="ECO:0000256" key="8">
    <source>
        <dbReference type="SAM" id="MobiDB-lite"/>
    </source>
</evidence>
<dbReference type="PANTHER" id="PTHR40012">
    <property type="entry name" value="AUTOPHAGY-RELATED PROTEIN 29"/>
    <property type="match status" value="1"/>
</dbReference>
<feature type="domain" description="Atg29 N-terminal" evidence="9">
    <location>
        <begin position="110"/>
        <end position="162"/>
    </location>
</feature>
<dbReference type="InterPro" id="IPR039113">
    <property type="entry name" value="ATG29"/>
</dbReference>
<dbReference type="PANTHER" id="PTHR40012:SF1">
    <property type="entry name" value="AUTOPHAGY-RELATED PROTEIN 29"/>
    <property type="match status" value="1"/>
</dbReference>
<comment type="subcellular location">
    <subcellularLocation>
        <location evidence="1">Preautophagosomal structure</location>
    </subcellularLocation>
</comment>
<evidence type="ECO:0000256" key="2">
    <source>
        <dbReference type="ARBA" id="ARBA00010082"/>
    </source>
</evidence>
<evidence type="ECO:0000256" key="7">
    <source>
        <dbReference type="ARBA" id="ARBA00060351"/>
    </source>
</evidence>
<evidence type="ECO:0000256" key="5">
    <source>
        <dbReference type="ARBA" id="ARBA00022927"/>
    </source>
</evidence>
<keyword evidence="6" id="KW-0072">Autophagy</keyword>
<feature type="compositionally biased region" description="Low complexity" evidence="8">
    <location>
        <begin position="192"/>
        <end position="205"/>
    </location>
</feature>
<dbReference type="OrthoDB" id="421951at2759"/>
<feature type="compositionally biased region" description="Basic and acidic residues" evidence="8">
    <location>
        <begin position="396"/>
        <end position="408"/>
    </location>
</feature>
<keyword evidence="12" id="KW-1185">Reference proteome</keyword>
<feature type="region of interest" description="Disordered" evidence="8">
    <location>
        <begin position="887"/>
        <end position="918"/>
    </location>
</feature>
<feature type="compositionally biased region" description="Polar residues" evidence="8">
    <location>
        <begin position="248"/>
        <end position="278"/>
    </location>
</feature>
<evidence type="ECO:0000259" key="10">
    <source>
        <dbReference type="Pfam" id="PF22749"/>
    </source>
</evidence>
<feature type="compositionally biased region" description="Basic and acidic residues" evidence="8">
    <location>
        <begin position="896"/>
        <end position="918"/>
    </location>
</feature>
<feature type="region of interest" description="Disordered" evidence="8">
    <location>
        <begin position="192"/>
        <end position="472"/>
    </location>
</feature>
<dbReference type="GO" id="GO:0015031">
    <property type="term" value="P:protein transport"/>
    <property type="evidence" value="ECO:0007669"/>
    <property type="project" value="UniProtKB-KW"/>
</dbReference>
<feature type="compositionally biased region" description="Polar residues" evidence="8">
    <location>
        <begin position="231"/>
        <end position="240"/>
    </location>
</feature>
<comment type="similarity">
    <text evidence="2">Belongs to the ATG29 family.</text>
</comment>
<dbReference type="GO" id="GO:0000045">
    <property type="term" value="P:autophagosome assembly"/>
    <property type="evidence" value="ECO:0007669"/>
    <property type="project" value="InterPro"/>
</dbReference>
<gene>
    <name evidence="11" type="ORF">NOR_06051</name>
</gene>
<dbReference type="Gene3D" id="1.10.10.2570">
    <property type="match status" value="1"/>
</dbReference>
<dbReference type="InterPro" id="IPR039362">
    <property type="entry name" value="ATG29_sf"/>
</dbReference>
<keyword evidence="5" id="KW-0653">Protein transport</keyword>
<dbReference type="Pfam" id="PF18388">
    <property type="entry name" value="ATG29_N"/>
    <property type="match status" value="1"/>
</dbReference>
<dbReference type="FunFam" id="1.10.10.2570:FF:000001">
    <property type="entry name" value="Autophagy-related protein 29"/>
    <property type="match status" value="1"/>
</dbReference>
<evidence type="ECO:0000256" key="3">
    <source>
        <dbReference type="ARBA" id="ARBA00013784"/>
    </source>
</evidence>
<feature type="compositionally biased region" description="Low complexity" evidence="8">
    <location>
        <begin position="409"/>
        <end position="419"/>
    </location>
</feature>
<evidence type="ECO:0000313" key="11">
    <source>
        <dbReference type="EMBL" id="OAA40057.1"/>
    </source>
</evidence>